<dbReference type="eggNOG" id="KOG1399">
    <property type="taxonomic scope" value="Eukaryota"/>
</dbReference>
<dbReference type="HOGENOM" id="CLU_006055_0_0_1"/>
<protein>
    <submittedName>
        <fullName evidence="6">Uncharacterized protein</fullName>
    </submittedName>
</protein>
<dbReference type="OMA" id="AANIEPH"/>
<keyword evidence="3" id="KW-0274">FAD</keyword>
<gene>
    <name evidence="6" type="ORF">LEMA_P041020.1</name>
</gene>
<reference evidence="7" key="1">
    <citation type="journal article" date="2011" name="Nat. Commun.">
        <title>Effector diversification within compartments of the Leptosphaeria maculans genome affected by Repeat-Induced Point mutations.</title>
        <authorList>
            <person name="Rouxel T."/>
            <person name="Grandaubert J."/>
            <person name="Hane J.K."/>
            <person name="Hoede C."/>
            <person name="van de Wouw A.P."/>
            <person name="Couloux A."/>
            <person name="Dominguez V."/>
            <person name="Anthouard V."/>
            <person name="Bally P."/>
            <person name="Bourras S."/>
            <person name="Cozijnsen A.J."/>
            <person name="Ciuffetti L.M."/>
            <person name="Degrave A."/>
            <person name="Dilmaghani A."/>
            <person name="Duret L."/>
            <person name="Fudal I."/>
            <person name="Goodwin S.B."/>
            <person name="Gout L."/>
            <person name="Glaser N."/>
            <person name="Linglin J."/>
            <person name="Kema G.H.J."/>
            <person name="Lapalu N."/>
            <person name="Lawrence C.B."/>
            <person name="May K."/>
            <person name="Meyer M."/>
            <person name="Ollivier B."/>
            <person name="Poulain J."/>
            <person name="Schoch C.L."/>
            <person name="Simon A."/>
            <person name="Spatafora J.W."/>
            <person name="Stachowiak A."/>
            <person name="Turgeon B.G."/>
            <person name="Tyler B.M."/>
            <person name="Vincent D."/>
            <person name="Weissenbach J."/>
            <person name="Amselem J."/>
            <person name="Quesneville H."/>
            <person name="Oliver R.P."/>
            <person name="Wincker P."/>
            <person name="Balesdent M.-H."/>
            <person name="Howlett B.J."/>
        </authorList>
    </citation>
    <scope>NUCLEOTIDE SEQUENCE [LARGE SCALE GENOMIC DNA]</scope>
    <source>
        <strain evidence="7">JN3 / isolate v23.1.3 / race Av1-4-5-6-7-8</strain>
    </source>
</reference>
<dbReference type="SMART" id="SM00320">
    <property type="entry name" value="WD40"/>
    <property type="match status" value="3"/>
</dbReference>
<dbReference type="InterPro" id="IPR051209">
    <property type="entry name" value="FAD-bind_Monooxygenase_sf"/>
</dbReference>
<dbReference type="InterPro" id="IPR015943">
    <property type="entry name" value="WD40/YVTN_repeat-like_dom_sf"/>
</dbReference>
<dbReference type="InterPro" id="IPR036322">
    <property type="entry name" value="WD40_repeat_dom_sf"/>
</dbReference>
<evidence type="ECO:0000256" key="1">
    <source>
        <dbReference type="ARBA" id="ARBA00010139"/>
    </source>
</evidence>
<dbReference type="EMBL" id="FP929105">
    <property type="protein sequence ID" value="CBX93201.1"/>
    <property type="molecule type" value="Genomic_DNA"/>
</dbReference>
<dbReference type="SUPFAM" id="SSF51905">
    <property type="entry name" value="FAD/NAD(P)-binding domain"/>
    <property type="match status" value="3"/>
</dbReference>
<dbReference type="Gene3D" id="1.20.960.30">
    <property type="match status" value="1"/>
</dbReference>
<dbReference type="Gene3D" id="3.50.50.60">
    <property type="entry name" value="FAD/NAD(P)-binding domain"/>
    <property type="match status" value="2"/>
</dbReference>
<dbReference type="GO" id="GO:0004499">
    <property type="term" value="F:N,N-dimethylaniline monooxygenase activity"/>
    <property type="evidence" value="ECO:0007669"/>
    <property type="project" value="InterPro"/>
</dbReference>
<keyword evidence="7" id="KW-1185">Reference proteome</keyword>
<dbReference type="InParanoid" id="E4ZPH6"/>
<dbReference type="Pfam" id="PF00743">
    <property type="entry name" value="FMO-like"/>
    <property type="match status" value="1"/>
</dbReference>
<evidence type="ECO:0000256" key="3">
    <source>
        <dbReference type="ARBA" id="ARBA00022827"/>
    </source>
</evidence>
<evidence type="ECO:0000313" key="6">
    <source>
        <dbReference type="EMBL" id="CBX93201.1"/>
    </source>
</evidence>
<dbReference type="Gene3D" id="2.130.10.10">
    <property type="entry name" value="YVTN repeat-like/Quinoprotein amine dehydrogenase"/>
    <property type="match status" value="1"/>
</dbReference>
<dbReference type="SUPFAM" id="SSF50978">
    <property type="entry name" value="WD40 repeat-like"/>
    <property type="match status" value="1"/>
</dbReference>
<dbReference type="VEuPathDB" id="FungiDB:LEMA_P041020.1"/>
<dbReference type="PANTHER" id="PTHR42877:SF7">
    <property type="entry name" value="FLAVIN-BINDING MONOOXYGENASE-RELATED"/>
    <property type="match status" value="1"/>
</dbReference>
<feature type="region of interest" description="Disordered" evidence="5">
    <location>
        <begin position="131"/>
        <end position="167"/>
    </location>
</feature>
<name>E4ZPH6_LEPMJ</name>
<dbReference type="GO" id="GO:0050661">
    <property type="term" value="F:NADP binding"/>
    <property type="evidence" value="ECO:0007669"/>
    <property type="project" value="InterPro"/>
</dbReference>
<dbReference type="PANTHER" id="PTHR42877">
    <property type="entry name" value="L-ORNITHINE N(5)-MONOOXYGENASE-RELATED"/>
    <property type="match status" value="1"/>
</dbReference>
<evidence type="ECO:0000256" key="2">
    <source>
        <dbReference type="ARBA" id="ARBA00022630"/>
    </source>
</evidence>
<dbReference type="OrthoDB" id="74360at2759"/>
<dbReference type="InterPro" id="IPR036188">
    <property type="entry name" value="FAD/NAD-bd_sf"/>
</dbReference>
<evidence type="ECO:0000256" key="5">
    <source>
        <dbReference type="SAM" id="MobiDB-lite"/>
    </source>
</evidence>
<dbReference type="STRING" id="985895.E4ZPH6"/>
<sequence>MAETLSSNIVNYLGMPTPSSLPLRCPPQCALLTLSLVWRYLQEAGFGNAALQLSRCWIRDPETLPFARNVEPHTLIRLLQDGMCFDQLQAEACNTEPRYRFGADHGRPYSTRNGALLTLDKGIPAHELATEANGAVQEPAPKKGVKRKKAKPTNGVEPRQDQPELNGDAMEIDHQNGTVHATNSLRAESEPIPSEAESPTVTDIPISTLSIGQDAEIQTEVIADLHANTVFLPRQRDNDSVVEHTSWGPAESPVLLAAGKSLLQVHVIDKEPSDRQDDPSIRTADVHLPVNNFEVTALCWHSQGEITVSVREECFNEVGEKMMMDKLIKLIDGGQTSQVISSTAGLVNTLRWNPEKELLLSISTDGEKGSIKVWKNESDSIPAWTEFTDTAIFDALWISDSAFVVCGIELFKIFEVNDSLTSQRTLDTRVTWETVKYDAGSGILAAHGVEGQTSFLGILHPNDSINLQTHEYPDQYLTDIDFRSRKTHNALTNGTSMPSTLLATSSMSGATRIWDANEPFQCAKKLPTTDGAQAFKVAFSPDGVLLAAAGPDAVTVWDVEKREVPVALWRAKDWPIDKWNPSVDGEFSLGWDPDSSRLSIALGNQIAVIPTPRALSCRPQQTVYPHQSYATGGRRSLAALDAMQPETEARFRGLGVEGGGDNVEFGPCLDRFFENWIWLNKVWVVVPYVMSAVPNLPSNLPGLHDRGTRTNGADVNHVRTNRPVHGNGPARSFEINDAPIENQRPMKVIVIGAGWSGIYCGIRIPERLRNVELVIYEKNAGVGGTWYENNTMILHAYPRTTDWNTAHSYQYTFEPNPDWSSLYAPAAEIQAYLERVATKYSATRFIKLQHEIIGCRWEDKTAKWHVSVRNLATGAMFEDSCDVLISGRGNLNTPSWPDIEGLKEFKGEVMHSATWNESYDFTHKRIGVIGSGSSSIQIVPSLQRLPGTHISTFVRSKTWISPPFGAEFFSKYNFASSTVPLELRERFKNDPEAYLKFRISVEQDGNSIHAVTMKGTPAQIGARDAFYAHMKEKLKSKPEIFQALIPSFSPGCRRLTPGPGYLEALVQDNVAFITSPITHISETAIHTADGQAHEIDALVCATGFKSSTAPPFPVTGMHGLSLQEKWSQRATTYMSHSISSFPNLFTMLGPNSAIGTGSLTHMIQNVGDYIIRCIRKLQKENIAAMVVKEARERDFIEYVDRYFEDTVFSDECRSWYKNRGTGEVVGLWPGSTLHFVEALRSVRWEDFEYVYVGELEGEGEGSGEGKGGKKQKVNQLAWLGNGWSIKQIEERDLAWYLYPEFVDGPVAPLPEEKESLRIRPFSY</sequence>
<keyword evidence="2" id="KW-0285">Flavoprotein</keyword>
<keyword evidence="4" id="KW-0560">Oxidoreductase</keyword>
<accession>E4ZPH6</accession>
<evidence type="ECO:0000313" key="7">
    <source>
        <dbReference type="Proteomes" id="UP000002668"/>
    </source>
</evidence>
<dbReference type="Proteomes" id="UP000002668">
    <property type="component" value="Genome"/>
</dbReference>
<evidence type="ECO:0000256" key="4">
    <source>
        <dbReference type="ARBA" id="ARBA00023002"/>
    </source>
</evidence>
<comment type="similarity">
    <text evidence="1">Belongs to the FAD-binding monooxygenase family.</text>
</comment>
<dbReference type="InterPro" id="IPR001680">
    <property type="entry name" value="WD40_rpt"/>
</dbReference>
<dbReference type="InterPro" id="IPR020946">
    <property type="entry name" value="Flavin_mOase-like"/>
</dbReference>
<dbReference type="GO" id="GO:0050660">
    <property type="term" value="F:flavin adenine dinucleotide binding"/>
    <property type="evidence" value="ECO:0007669"/>
    <property type="project" value="InterPro"/>
</dbReference>
<organism evidence="7">
    <name type="scientific">Leptosphaeria maculans (strain JN3 / isolate v23.1.3 / race Av1-4-5-6-7-8)</name>
    <name type="common">Blackleg fungus</name>
    <name type="synonym">Phoma lingam</name>
    <dbReference type="NCBI Taxonomy" id="985895"/>
    <lineage>
        <taxon>Eukaryota</taxon>
        <taxon>Fungi</taxon>
        <taxon>Dikarya</taxon>
        <taxon>Ascomycota</taxon>
        <taxon>Pezizomycotina</taxon>
        <taxon>Dothideomycetes</taxon>
        <taxon>Pleosporomycetidae</taxon>
        <taxon>Pleosporales</taxon>
        <taxon>Pleosporineae</taxon>
        <taxon>Leptosphaeriaceae</taxon>
        <taxon>Plenodomus</taxon>
        <taxon>Plenodomus lingam/Leptosphaeria maculans species complex</taxon>
    </lineage>
</organism>
<proteinExistence type="inferred from homology"/>